<organism evidence="2">
    <name type="scientific">Grammatophora oceanica</name>
    <dbReference type="NCBI Taxonomy" id="210454"/>
    <lineage>
        <taxon>Eukaryota</taxon>
        <taxon>Sar</taxon>
        <taxon>Stramenopiles</taxon>
        <taxon>Ochrophyta</taxon>
        <taxon>Bacillariophyta</taxon>
        <taxon>Fragilariophyceae</taxon>
        <taxon>Fragilariophycidae</taxon>
        <taxon>Rhabdonematales</taxon>
        <taxon>Grammatophoraceae</taxon>
        <taxon>Grammatophora</taxon>
    </lineage>
</organism>
<evidence type="ECO:0000313" key="2">
    <source>
        <dbReference type="EMBL" id="CAD9295153.1"/>
    </source>
</evidence>
<protein>
    <recommendedName>
        <fullName evidence="1">DUF6824 domain-containing protein</fullName>
    </recommendedName>
</protein>
<dbReference type="EMBL" id="HBGK01036442">
    <property type="protein sequence ID" value="CAD9295153.1"/>
    <property type="molecule type" value="Transcribed_RNA"/>
</dbReference>
<accession>A0A7S1YD18</accession>
<name>A0A7S1YD18_9STRA</name>
<evidence type="ECO:0000259" key="1">
    <source>
        <dbReference type="Pfam" id="PF20710"/>
    </source>
</evidence>
<proteinExistence type="predicted"/>
<feature type="domain" description="DUF6824" evidence="1">
    <location>
        <begin position="11"/>
        <end position="96"/>
    </location>
</feature>
<gene>
    <name evidence="2" type="ORF">GOCE00092_LOCUS18868</name>
</gene>
<sequence>MKSTTQPGKLDILLGRQKDIIAHCGNRRLRRLVDMHVDTYIAHQTRTAKTRMVVGIVAGIQEAGGTFLKRLDPDSNEWTEVDDKAAREKVGHLFRDACSLLKKKNAKEKEKGVSSSRR</sequence>
<dbReference type="AlphaFoldDB" id="A0A7S1YD18"/>
<reference evidence="2" key="1">
    <citation type="submission" date="2021-01" db="EMBL/GenBank/DDBJ databases">
        <authorList>
            <person name="Corre E."/>
            <person name="Pelletier E."/>
            <person name="Niang G."/>
            <person name="Scheremetjew M."/>
            <person name="Finn R."/>
            <person name="Kale V."/>
            <person name="Holt S."/>
            <person name="Cochrane G."/>
            <person name="Meng A."/>
            <person name="Brown T."/>
            <person name="Cohen L."/>
        </authorList>
    </citation>
    <scope>NUCLEOTIDE SEQUENCE</scope>
    <source>
        <strain evidence="2">CCMP 410</strain>
    </source>
</reference>
<dbReference type="Pfam" id="PF20710">
    <property type="entry name" value="DUF6824"/>
    <property type="match status" value="1"/>
</dbReference>
<dbReference type="InterPro" id="IPR049227">
    <property type="entry name" value="DUF6824"/>
</dbReference>